<evidence type="ECO:0000313" key="2">
    <source>
        <dbReference type="EMBL" id="QYO75565.1"/>
    </source>
</evidence>
<dbReference type="Proteomes" id="UP000825799">
    <property type="component" value="Chromosome"/>
</dbReference>
<proteinExistence type="predicted"/>
<dbReference type="EMBL" id="CP080590">
    <property type="protein sequence ID" value="QYO75565.1"/>
    <property type="molecule type" value="Genomic_DNA"/>
</dbReference>
<evidence type="ECO:0000313" key="3">
    <source>
        <dbReference type="Proteomes" id="UP000825799"/>
    </source>
</evidence>
<evidence type="ECO:0008006" key="4">
    <source>
        <dbReference type="Google" id="ProtNLM"/>
    </source>
</evidence>
<keyword evidence="1" id="KW-0812">Transmembrane</keyword>
<keyword evidence="1" id="KW-0472">Membrane</keyword>
<dbReference type="RefSeq" id="WP_220304063.1">
    <property type="nucleotide sequence ID" value="NZ_CP080590.1"/>
</dbReference>
<sequence length="250" mass="26083">MYNTSFPTQAELPSTARLIRSTIIAGVSALAILVTVVLPSEYGVDLTGFGRLTGLTTMGEIKMQLAEEAAAAEQLSAQVATGTAPIQSSPPVASAEISALTERISAIEAVLAPASVPETNPTIPTTPVSAAPAPVAAEEPAQASASAWRDEISFTLTPMEGTEYKLVMDAGAVANFEVEVQGGVINFDAHGEGGGQSVTYEQVRGISSESGQLQPPFAGTHGWFFRNRGDMDVTVTLRTGGQYSELRKLI</sequence>
<gene>
    <name evidence="2" type="ORF">K1X15_13080</name>
</gene>
<organism evidence="2 3">
    <name type="scientific">Devosia salina</name>
    <dbReference type="NCBI Taxonomy" id="2860336"/>
    <lineage>
        <taxon>Bacteria</taxon>
        <taxon>Pseudomonadati</taxon>
        <taxon>Pseudomonadota</taxon>
        <taxon>Alphaproteobacteria</taxon>
        <taxon>Hyphomicrobiales</taxon>
        <taxon>Devosiaceae</taxon>
        <taxon>Devosia</taxon>
    </lineage>
</organism>
<name>A0ABX8W9C2_9HYPH</name>
<keyword evidence="3" id="KW-1185">Reference proteome</keyword>
<reference evidence="2 3" key="1">
    <citation type="submission" date="2021-08" db="EMBL/GenBank/DDBJ databases">
        <title>Devosia salina sp. nov., isolated from the South China Sea sediment.</title>
        <authorList>
            <person name="Zhou Z."/>
        </authorList>
    </citation>
    <scope>NUCLEOTIDE SEQUENCE [LARGE SCALE GENOMIC DNA]</scope>
    <source>
        <strain evidence="2 3">SCS-3</strain>
    </source>
</reference>
<accession>A0ABX8W9C2</accession>
<feature type="transmembrane region" description="Helical" evidence="1">
    <location>
        <begin position="18"/>
        <end position="38"/>
    </location>
</feature>
<protein>
    <recommendedName>
        <fullName evidence="4">Transmembrane anchor protein</fullName>
    </recommendedName>
</protein>
<keyword evidence="1" id="KW-1133">Transmembrane helix</keyword>
<evidence type="ECO:0000256" key="1">
    <source>
        <dbReference type="SAM" id="Phobius"/>
    </source>
</evidence>